<name>A0A9D2SIQ6_9FIRM</name>
<evidence type="ECO:0000313" key="2">
    <source>
        <dbReference type="EMBL" id="HJC06518.1"/>
    </source>
</evidence>
<dbReference type="PANTHER" id="PTHR43792">
    <property type="entry name" value="GNAT FAMILY, PUTATIVE (AFU_ORTHOLOGUE AFUA_3G00765)-RELATED-RELATED"/>
    <property type="match status" value="1"/>
</dbReference>
<dbReference type="InterPro" id="IPR051531">
    <property type="entry name" value="N-acetyltransferase"/>
</dbReference>
<dbReference type="InterPro" id="IPR016181">
    <property type="entry name" value="Acyl_CoA_acyltransferase"/>
</dbReference>
<organism evidence="2 3">
    <name type="scientific">Candidatus Enterocloster excrementipullorum</name>
    <dbReference type="NCBI Taxonomy" id="2838559"/>
    <lineage>
        <taxon>Bacteria</taxon>
        <taxon>Bacillati</taxon>
        <taxon>Bacillota</taxon>
        <taxon>Clostridia</taxon>
        <taxon>Lachnospirales</taxon>
        <taxon>Lachnospiraceae</taxon>
        <taxon>Enterocloster</taxon>
    </lineage>
</organism>
<dbReference type="Pfam" id="PF13302">
    <property type="entry name" value="Acetyltransf_3"/>
    <property type="match status" value="1"/>
</dbReference>
<reference evidence="2" key="1">
    <citation type="journal article" date="2021" name="PeerJ">
        <title>Extensive microbial diversity within the chicken gut microbiome revealed by metagenomics and culture.</title>
        <authorList>
            <person name="Gilroy R."/>
            <person name="Ravi A."/>
            <person name="Getino M."/>
            <person name="Pursley I."/>
            <person name="Horton D.L."/>
            <person name="Alikhan N.F."/>
            <person name="Baker D."/>
            <person name="Gharbi K."/>
            <person name="Hall N."/>
            <person name="Watson M."/>
            <person name="Adriaenssens E.M."/>
            <person name="Foster-Nyarko E."/>
            <person name="Jarju S."/>
            <person name="Secka A."/>
            <person name="Antonio M."/>
            <person name="Oren A."/>
            <person name="Chaudhuri R.R."/>
            <person name="La Ragione R."/>
            <person name="Hildebrand F."/>
            <person name="Pallen M.J."/>
        </authorList>
    </citation>
    <scope>NUCLEOTIDE SEQUENCE</scope>
    <source>
        <strain evidence="2">CHK180-15479</strain>
    </source>
</reference>
<evidence type="ECO:0000259" key="1">
    <source>
        <dbReference type="PROSITE" id="PS51186"/>
    </source>
</evidence>
<dbReference type="GO" id="GO:0016747">
    <property type="term" value="F:acyltransferase activity, transferring groups other than amino-acyl groups"/>
    <property type="evidence" value="ECO:0007669"/>
    <property type="project" value="InterPro"/>
</dbReference>
<dbReference type="PROSITE" id="PS51186">
    <property type="entry name" value="GNAT"/>
    <property type="match status" value="1"/>
</dbReference>
<dbReference type="InterPro" id="IPR000182">
    <property type="entry name" value="GNAT_dom"/>
</dbReference>
<dbReference type="PANTHER" id="PTHR43792:SF1">
    <property type="entry name" value="N-ACETYLTRANSFERASE DOMAIN-CONTAINING PROTEIN"/>
    <property type="match status" value="1"/>
</dbReference>
<sequence>MTEEKRIILNGESHIVVISDEPEALLAAKAAGRAVVAVDASLGTAAMAGSEDALSMAGSKDIPGLPGEALRGVSYAVPDFADATEELAELVLRRHLGLPWQIGETERLILRELAAEDAEHIPEEEYGAEEKIFRSRELLERYIKNQYGFYEYGIWAVVEKHTGCLAGLAGVSNPNLPPEAEAFLAAAGEDGPDACPWLELGYHIFRPFRRMGYGREAVREAADYAQEVLDVGLCALIHRDNKASRCLAEGLGMVPIAEIDTGLSAGHLLYVKNRK</sequence>
<dbReference type="Proteomes" id="UP000823910">
    <property type="component" value="Unassembled WGS sequence"/>
</dbReference>
<proteinExistence type="predicted"/>
<dbReference type="SUPFAM" id="SSF55729">
    <property type="entry name" value="Acyl-CoA N-acyltransferases (Nat)"/>
    <property type="match status" value="1"/>
</dbReference>
<protein>
    <submittedName>
        <fullName evidence="2">GNAT family N-acetyltransferase</fullName>
    </submittedName>
</protein>
<dbReference type="EMBL" id="DWWT01000051">
    <property type="protein sequence ID" value="HJC06518.1"/>
    <property type="molecule type" value="Genomic_DNA"/>
</dbReference>
<accession>A0A9D2SIQ6</accession>
<evidence type="ECO:0000313" key="3">
    <source>
        <dbReference type="Proteomes" id="UP000823910"/>
    </source>
</evidence>
<dbReference type="Gene3D" id="3.40.630.30">
    <property type="match status" value="1"/>
</dbReference>
<gene>
    <name evidence="2" type="ORF">H9704_10260</name>
</gene>
<comment type="caution">
    <text evidence="2">The sequence shown here is derived from an EMBL/GenBank/DDBJ whole genome shotgun (WGS) entry which is preliminary data.</text>
</comment>
<dbReference type="AlphaFoldDB" id="A0A9D2SIQ6"/>
<feature type="domain" description="N-acetyltransferase" evidence="1">
    <location>
        <begin position="108"/>
        <end position="275"/>
    </location>
</feature>
<reference evidence="2" key="2">
    <citation type="submission" date="2021-04" db="EMBL/GenBank/DDBJ databases">
        <authorList>
            <person name="Gilroy R."/>
        </authorList>
    </citation>
    <scope>NUCLEOTIDE SEQUENCE</scope>
    <source>
        <strain evidence="2">CHK180-15479</strain>
    </source>
</reference>